<dbReference type="PANTHER" id="PTHR46743:SF2">
    <property type="entry name" value="TEICHOIC ACIDS EXPORT ATP-BINDING PROTEIN TAGH"/>
    <property type="match status" value="1"/>
</dbReference>
<dbReference type="Pfam" id="PF00005">
    <property type="entry name" value="ABC_tran"/>
    <property type="match status" value="1"/>
</dbReference>
<evidence type="ECO:0000313" key="6">
    <source>
        <dbReference type="EMBL" id="TBL69143.1"/>
    </source>
</evidence>
<evidence type="ECO:0000313" key="7">
    <source>
        <dbReference type="Proteomes" id="UP000291600"/>
    </source>
</evidence>
<dbReference type="CDD" id="cd03220">
    <property type="entry name" value="ABC_KpsT_Wzt"/>
    <property type="match status" value="1"/>
</dbReference>
<dbReference type="InterPro" id="IPR027417">
    <property type="entry name" value="P-loop_NTPase"/>
</dbReference>
<sequence>MIVFESVSKVYPNTFRAGDSLRTQFAFKKARESSSFTALSNVSFTLEKGESIGIIGHNGAGKSTLLKLLTRISRPTSGSITVDGKMSCLLEVGAGFHHDLSGYENIFLAGAILGMSRRDINSRLASIIEFTELGDFINSPVRQYSSGMFLRLAFSVGIHLGSDILVIDEALAVGDQIFRSRCLQKIKHFQQQGGTLVLVSHDENQVRAVCDRALLLTQGCLVFDGNVEPALLHYNLLPRG</sequence>
<dbReference type="SMART" id="SM00382">
    <property type="entry name" value="AAA"/>
    <property type="match status" value="1"/>
</dbReference>
<evidence type="ECO:0000256" key="1">
    <source>
        <dbReference type="ARBA" id="ARBA00005417"/>
    </source>
</evidence>
<dbReference type="Gene3D" id="3.40.50.300">
    <property type="entry name" value="P-loop containing nucleotide triphosphate hydrolases"/>
    <property type="match status" value="1"/>
</dbReference>
<keyword evidence="3" id="KW-0547">Nucleotide-binding</keyword>
<dbReference type="PANTHER" id="PTHR46743">
    <property type="entry name" value="TEICHOIC ACIDS EXPORT ATP-BINDING PROTEIN TAGH"/>
    <property type="match status" value="1"/>
</dbReference>
<protein>
    <submittedName>
        <fullName evidence="6">ABC transporter ATP-binding protein</fullName>
    </submittedName>
</protein>
<dbReference type="InterPro" id="IPR050683">
    <property type="entry name" value="Bact_Polysacc_Export_ATP-bd"/>
</dbReference>
<dbReference type="GO" id="GO:0005524">
    <property type="term" value="F:ATP binding"/>
    <property type="evidence" value="ECO:0007669"/>
    <property type="project" value="UniProtKB-KW"/>
</dbReference>
<evidence type="ECO:0000256" key="2">
    <source>
        <dbReference type="ARBA" id="ARBA00022448"/>
    </source>
</evidence>
<feature type="domain" description="ABC transporter" evidence="5">
    <location>
        <begin position="21"/>
        <end position="240"/>
    </location>
</feature>
<dbReference type="InterPro" id="IPR003593">
    <property type="entry name" value="AAA+_ATPase"/>
</dbReference>
<comment type="similarity">
    <text evidence="1">Belongs to the ABC transporter superfamily.</text>
</comment>
<evidence type="ECO:0000256" key="3">
    <source>
        <dbReference type="ARBA" id="ARBA00022741"/>
    </source>
</evidence>
<accession>A0ABD7Q830</accession>
<dbReference type="SUPFAM" id="SSF52540">
    <property type="entry name" value="P-loop containing nucleoside triphosphate hydrolases"/>
    <property type="match status" value="1"/>
</dbReference>
<organism evidence="6 7">
    <name type="scientific">Hafnia alvei</name>
    <dbReference type="NCBI Taxonomy" id="569"/>
    <lineage>
        <taxon>Bacteria</taxon>
        <taxon>Pseudomonadati</taxon>
        <taxon>Pseudomonadota</taxon>
        <taxon>Gammaproteobacteria</taxon>
        <taxon>Enterobacterales</taxon>
        <taxon>Hafniaceae</taxon>
        <taxon>Hafnia</taxon>
    </lineage>
</organism>
<name>A0ABD7Q830_HAFAL</name>
<evidence type="ECO:0000259" key="5">
    <source>
        <dbReference type="PROSITE" id="PS50893"/>
    </source>
</evidence>
<reference evidence="6 7" key="1">
    <citation type="submission" date="2019-02" db="EMBL/GenBank/DDBJ databases">
        <title>Comparative genomic analysis of the Hafnia genus genomes.</title>
        <authorList>
            <person name="Zhiqiu Y."/>
            <person name="Chao Y."/>
            <person name="Yuhui D."/>
            <person name="Di H."/>
            <person name="Bin L."/>
        </authorList>
    </citation>
    <scope>NUCLEOTIDE SEQUENCE [LARGE SCALE GENOMIC DNA]</scope>
    <source>
        <strain evidence="6 7">PCM_1210</strain>
    </source>
</reference>
<keyword evidence="2" id="KW-0813">Transport</keyword>
<proteinExistence type="inferred from homology"/>
<dbReference type="Proteomes" id="UP000291600">
    <property type="component" value="Unassembled WGS sequence"/>
</dbReference>
<dbReference type="InterPro" id="IPR003439">
    <property type="entry name" value="ABC_transporter-like_ATP-bd"/>
</dbReference>
<gene>
    <name evidence="6" type="ORF">EYY96_05385</name>
</gene>
<dbReference type="PROSITE" id="PS50893">
    <property type="entry name" value="ABC_TRANSPORTER_2"/>
    <property type="match status" value="1"/>
</dbReference>
<comment type="caution">
    <text evidence="6">The sequence shown here is derived from an EMBL/GenBank/DDBJ whole genome shotgun (WGS) entry which is preliminary data.</text>
</comment>
<evidence type="ECO:0000256" key="4">
    <source>
        <dbReference type="ARBA" id="ARBA00022840"/>
    </source>
</evidence>
<dbReference type="AlphaFoldDB" id="A0ABD7Q830"/>
<keyword evidence="4 6" id="KW-0067">ATP-binding</keyword>
<dbReference type="EMBL" id="SITJ01000055">
    <property type="protein sequence ID" value="TBL69143.1"/>
    <property type="molecule type" value="Genomic_DNA"/>
</dbReference>
<dbReference type="InterPro" id="IPR015860">
    <property type="entry name" value="ABC_transpr_TagH-like"/>
</dbReference>